<accession>A0A6L5XAZ4</accession>
<dbReference type="InterPro" id="IPR001387">
    <property type="entry name" value="Cro/C1-type_HTH"/>
</dbReference>
<organism evidence="3 4">
    <name type="scientific">Sodaliphilus pleomorphus</name>
    <dbReference type="NCBI Taxonomy" id="2606626"/>
    <lineage>
        <taxon>Bacteria</taxon>
        <taxon>Pseudomonadati</taxon>
        <taxon>Bacteroidota</taxon>
        <taxon>Bacteroidia</taxon>
        <taxon>Bacteroidales</taxon>
        <taxon>Muribaculaceae</taxon>
        <taxon>Sodaliphilus</taxon>
    </lineage>
</organism>
<gene>
    <name evidence="3" type="ORF">FYJ29_00075</name>
</gene>
<evidence type="ECO:0000313" key="4">
    <source>
        <dbReference type="Proteomes" id="UP000483362"/>
    </source>
</evidence>
<comment type="caution">
    <text evidence="3">The sequence shown here is derived from an EMBL/GenBank/DDBJ whole genome shotgun (WGS) entry which is preliminary data.</text>
</comment>
<feature type="domain" description="HTH cro/C1-type" evidence="2">
    <location>
        <begin position="7"/>
        <end position="61"/>
    </location>
</feature>
<dbReference type="CDD" id="cd00093">
    <property type="entry name" value="HTH_XRE"/>
    <property type="match status" value="1"/>
</dbReference>
<dbReference type="Pfam" id="PF01381">
    <property type="entry name" value="HTH_3"/>
    <property type="match status" value="1"/>
</dbReference>
<keyword evidence="4" id="KW-1185">Reference proteome</keyword>
<dbReference type="SMART" id="SM00530">
    <property type="entry name" value="HTH_XRE"/>
    <property type="match status" value="1"/>
</dbReference>
<dbReference type="AlphaFoldDB" id="A0A6L5XAZ4"/>
<proteinExistence type="predicted"/>
<keyword evidence="1" id="KW-0238">DNA-binding</keyword>
<evidence type="ECO:0000313" key="3">
    <source>
        <dbReference type="EMBL" id="MSS16176.1"/>
    </source>
</evidence>
<dbReference type="GO" id="GO:0003677">
    <property type="term" value="F:DNA binding"/>
    <property type="evidence" value="ECO:0007669"/>
    <property type="project" value="UniProtKB-KW"/>
</dbReference>
<dbReference type="PANTHER" id="PTHR46558">
    <property type="entry name" value="TRACRIPTIONAL REGULATORY PROTEIN-RELATED-RELATED"/>
    <property type="match status" value="1"/>
</dbReference>
<dbReference type="EMBL" id="VULT01000001">
    <property type="protein sequence ID" value="MSS16176.1"/>
    <property type="molecule type" value="Genomic_DNA"/>
</dbReference>
<sequence>MKINEKIKSLRLERGMSIRQLADATGVSKTTIVNIEQGYNSASIELVQRLLDHLGYELSITTKRERPAQ</sequence>
<name>A0A6L5XAZ4_9BACT</name>
<dbReference type="Gene3D" id="1.10.260.40">
    <property type="entry name" value="lambda repressor-like DNA-binding domains"/>
    <property type="match status" value="1"/>
</dbReference>
<dbReference type="PROSITE" id="PS50943">
    <property type="entry name" value="HTH_CROC1"/>
    <property type="match status" value="1"/>
</dbReference>
<evidence type="ECO:0000256" key="1">
    <source>
        <dbReference type="ARBA" id="ARBA00023125"/>
    </source>
</evidence>
<dbReference type="Proteomes" id="UP000483362">
    <property type="component" value="Unassembled WGS sequence"/>
</dbReference>
<dbReference type="PANTHER" id="PTHR46558:SF4">
    <property type="entry name" value="DNA-BIDING PHAGE PROTEIN"/>
    <property type="match status" value="1"/>
</dbReference>
<dbReference type="InterPro" id="IPR010982">
    <property type="entry name" value="Lambda_DNA-bd_dom_sf"/>
</dbReference>
<dbReference type="SUPFAM" id="SSF47413">
    <property type="entry name" value="lambda repressor-like DNA-binding domains"/>
    <property type="match status" value="1"/>
</dbReference>
<protein>
    <submittedName>
        <fullName evidence="3">Helix-turn-helix transcriptional regulator</fullName>
    </submittedName>
</protein>
<evidence type="ECO:0000259" key="2">
    <source>
        <dbReference type="PROSITE" id="PS50943"/>
    </source>
</evidence>
<dbReference type="RefSeq" id="WP_154328039.1">
    <property type="nucleotide sequence ID" value="NZ_CP045696.1"/>
</dbReference>
<reference evidence="3 4" key="1">
    <citation type="submission" date="2019-08" db="EMBL/GenBank/DDBJ databases">
        <title>In-depth cultivation of the pig gut microbiome towards novel bacterial diversity and tailored functional studies.</title>
        <authorList>
            <person name="Wylensek D."/>
            <person name="Hitch T.C.A."/>
            <person name="Clavel T."/>
        </authorList>
    </citation>
    <scope>NUCLEOTIDE SEQUENCE [LARGE SCALE GENOMIC DNA]</scope>
    <source>
        <strain evidence="3 4">Oil-RF-744-WCA-WT-10</strain>
    </source>
</reference>